<feature type="region of interest" description="Disordered" evidence="1">
    <location>
        <begin position="75"/>
        <end position="97"/>
    </location>
</feature>
<proteinExistence type="predicted"/>
<gene>
    <name evidence="2" type="ORF">JM93_03167</name>
</gene>
<protein>
    <submittedName>
        <fullName evidence="2">Uncharacterized protein</fullName>
    </submittedName>
</protein>
<reference evidence="2 3" key="1">
    <citation type="submission" date="2019-07" db="EMBL/GenBank/DDBJ databases">
        <title>Genomic Encyclopedia of Archaeal and Bacterial Type Strains, Phase II (KMG-II): from individual species to whole genera.</title>
        <authorList>
            <person name="Goeker M."/>
        </authorList>
    </citation>
    <scope>NUCLEOTIDE SEQUENCE [LARGE SCALE GENOMIC DNA]</scope>
    <source>
        <strain evidence="2 3">ATCC BAA-252</strain>
    </source>
</reference>
<comment type="caution">
    <text evidence="2">The sequence shown here is derived from an EMBL/GenBank/DDBJ whole genome shotgun (WGS) entry which is preliminary data.</text>
</comment>
<dbReference type="RefSeq" id="WP_155197424.1">
    <property type="nucleotide sequence ID" value="NZ_SMLY01000057.1"/>
</dbReference>
<dbReference type="AlphaFoldDB" id="A0A562SVQ9"/>
<name>A0A562SVQ9_9HYPH</name>
<organism evidence="2 3">
    <name type="scientific">Roseibium hamelinense</name>
    <dbReference type="NCBI Taxonomy" id="150831"/>
    <lineage>
        <taxon>Bacteria</taxon>
        <taxon>Pseudomonadati</taxon>
        <taxon>Pseudomonadota</taxon>
        <taxon>Alphaproteobacteria</taxon>
        <taxon>Hyphomicrobiales</taxon>
        <taxon>Stappiaceae</taxon>
        <taxon>Roseibium</taxon>
    </lineage>
</organism>
<dbReference type="Proteomes" id="UP000320593">
    <property type="component" value="Unassembled WGS sequence"/>
</dbReference>
<sequence>MWRSLAKVGIALPFGRQCRGLRLQLDHVIDEFDRDIEPPCRRRMRVASFNMRDNTLPQFKRMWLAHEDRLVPFANKESRIKPNGNAESNQEKHALGE</sequence>
<accession>A0A562SVQ9</accession>
<evidence type="ECO:0000313" key="3">
    <source>
        <dbReference type="Proteomes" id="UP000320593"/>
    </source>
</evidence>
<keyword evidence="3" id="KW-1185">Reference proteome</keyword>
<dbReference type="EMBL" id="VLLF01000007">
    <property type="protein sequence ID" value="TWI84830.1"/>
    <property type="molecule type" value="Genomic_DNA"/>
</dbReference>
<evidence type="ECO:0000256" key="1">
    <source>
        <dbReference type="SAM" id="MobiDB-lite"/>
    </source>
</evidence>
<evidence type="ECO:0000313" key="2">
    <source>
        <dbReference type="EMBL" id="TWI84830.1"/>
    </source>
</evidence>